<keyword evidence="2" id="KW-0813">Transport</keyword>
<reference evidence="11" key="1">
    <citation type="submission" date="2017-01" db="EMBL/GenBank/DDBJ databases">
        <title>Comparative genomics of anhydrobiosis in the tardigrade Hypsibius dujardini.</title>
        <authorList>
            <person name="Yoshida Y."/>
            <person name="Koutsovoulos G."/>
            <person name="Laetsch D."/>
            <person name="Stevens L."/>
            <person name="Kumar S."/>
            <person name="Horikawa D."/>
            <person name="Ishino K."/>
            <person name="Komine S."/>
            <person name="Tomita M."/>
            <person name="Blaxter M."/>
            <person name="Arakawa K."/>
        </authorList>
    </citation>
    <scope>NUCLEOTIDE SEQUENCE [LARGE SCALE GENOMIC DNA]</scope>
    <source>
        <strain evidence="11">Z151</strain>
    </source>
</reference>
<feature type="transmembrane region" description="Helical" evidence="8">
    <location>
        <begin position="375"/>
        <end position="392"/>
    </location>
</feature>
<feature type="transmembrane region" description="Helical" evidence="8">
    <location>
        <begin position="105"/>
        <end position="133"/>
    </location>
</feature>
<feature type="transmembrane region" description="Helical" evidence="8">
    <location>
        <begin position="401"/>
        <end position="421"/>
    </location>
</feature>
<dbReference type="GO" id="GO:0015171">
    <property type="term" value="F:amino acid transmembrane transporter activity"/>
    <property type="evidence" value="ECO:0007669"/>
    <property type="project" value="TreeGrafter"/>
</dbReference>
<keyword evidence="3 8" id="KW-0812">Transmembrane</keyword>
<dbReference type="Gene3D" id="1.20.1740.10">
    <property type="entry name" value="Amino acid/polyamine transporter I"/>
    <property type="match status" value="2"/>
</dbReference>
<protein>
    <submittedName>
        <fullName evidence="10">Amino-acid permease</fullName>
    </submittedName>
</protein>
<evidence type="ECO:0000259" key="9">
    <source>
        <dbReference type="Pfam" id="PF00324"/>
    </source>
</evidence>
<comment type="caution">
    <text evidence="10">The sequence shown here is derived from an EMBL/GenBank/DDBJ whole genome shotgun (WGS) entry which is preliminary data.</text>
</comment>
<dbReference type="PANTHER" id="PTHR43341">
    <property type="entry name" value="AMINO ACID PERMEASE"/>
    <property type="match status" value="1"/>
</dbReference>
<dbReference type="Pfam" id="PF00324">
    <property type="entry name" value="AA_permease"/>
    <property type="match status" value="2"/>
</dbReference>
<feature type="transmembrane region" description="Helical" evidence="8">
    <location>
        <begin position="184"/>
        <end position="209"/>
    </location>
</feature>
<gene>
    <name evidence="10" type="ORF">BV898_03210</name>
</gene>
<evidence type="ECO:0000256" key="7">
    <source>
        <dbReference type="SAM" id="MobiDB-lite"/>
    </source>
</evidence>
<organism evidence="10 11">
    <name type="scientific">Hypsibius exemplaris</name>
    <name type="common">Freshwater tardigrade</name>
    <dbReference type="NCBI Taxonomy" id="2072580"/>
    <lineage>
        <taxon>Eukaryota</taxon>
        <taxon>Metazoa</taxon>
        <taxon>Ecdysozoa</taxon>
        <taxon>Tardigrada</taxon>
        <taxon>Eutardigrada</taxon>
        <taxon>Parachela</taxon>
        <taxon>Hypsibioidea</taxon>
        <taxon>Hypsibiidae</taxon>
        <taxon>Hypsibius</taxon>
    </lineage>
</organism>
<keyword evidence="11" id="KW-1185">Reference proteome</keyword>
<name>A0A1W0X5L7_HYPEX</name>
<evidence type="ECO:0000256" key="6">
    <source>
        <dbReference type="ARBA" id="ARBA00023136"/>
    </source>
</evidence>
<dbReference type="EMBL" id="MTYJ01000015">
    <property type="protein sequence ID" value="OQV22773.1"/>
    <property type="molecule type" value="Genomic_DNA"/>
</dbReference>
<feature type="region of interest" description="Disordered" evidence="7">
    <location>
        <begin position="1"/>
        <end position="25"/>
    </location>
</feature>
<evidence type="ECO:0000256" key="2">
    <source>
        <dbReference type="ARBA" id="ARBA00022448"/>
    </source>
</evidence>
<dbReference type="InterPro" id="IPR004841">
    <property type="entry name" value="AA-permease/SLC12A_dom"/>
</dbReference>
<evidence type="ECO:0000313" key="10">
    <source>
        <dbReference type="EMBL" id="OQV22773.1"/>
    </source>
</evidence>
<feature type="transmembrane region" description="Helical" evidence="8">
    <location>
        <begin position="79"/>
        <end position="99"/>
    </location>
</feature>
<evidence type="ECO:0000256" key="5">
    <source>
        <dbReference type="ARBA" id="ARBA00022989"/>
    </source>
</evidence>
<dbReference type="PANTHER" id="PTHR43341:SF1">
    <property type="entry name" value="GENERAL AMINO-ACID PERMEASE GAP1"/>
    <property type="match status" value="1"/>
</dbReference>
<feature type="domain" description="Amino acid permease/ SLC12A" evidence="9">
    <location>
        <begin position="76"/>
        <end position="152"/>
    </location>
</feature>
<sequence length="577" mass="62258">MNSDMEMTDVRGNWSSADLVDREPPPRPPWWRRWIDSFKPMEHHASDRDTKANEAGEGVEFIAEGPGLKRTLKNRHIQMIAIGGAIGTGLFIGSGGVLAKGGPASLLLGFILIGTMLFNVVMALGEMAVLYPIAGSFSVYSARFIGSGLGVRDGLELRPPMAGGVAARTDRRGHHHQGYGEAEFIFSMIKIVAVTGFIILGVVINVGGAPDGKFYGVTTWHDPGAFNHGFQGFCSVFVTAAFAFGGTEMVGLAAAESANPRKCLPRATKQVFWRISIFYIVTLFLIGLIVPYDHPRLLGNNPNASSHDATASPFVIAITDAGIKILPSIFNGVILVSVLSVGNSAVYGSSRTLSAMAHTGQAPRFLGYVDRQGRPLFAIILALLLGGLAYLVEAGAASEDIFGWLLAISGLSTIFTCPSAGPTSVSVRLESARPHAGRTALQGGIWSDRFLVGFDLQRSTSAFFHYVHPEGHPYSFANGTLREPDLKDCGASAESFFNDYLAAPIVLIFFVVWKLLKKTPFMVVGKGNKTGPSLFHTETIDLVTGRRELDLRAILEEERAEHAKLPAWQQYYHSLCG</sequence>
<dbReference type="AlphaFoldDB" id="A0A1W0X5L7"/>
<keyword evidence="4" id="KW-0029">Amino-acid transport</keyword>
<dbReference type="InterPro" id="IPR050524">
    <property type="entry name" value="APC_YAT"/>
</dbReference>
<dbReference type="GO" id="GO:0016020">
    <property type="term" value="C:membrane"/>
    <property type="evidence" value="ECO:0007669"/>
    <property type="project" value="UniProtKB-SubCell"/>
</dbReference>
<dbReference type="InterPro" id="IPR004840">
    <property type="entry name" value="Amino_acid_permease_CS"/>
</dbReference>
<evidence type="ECO:0000313" key="11">
    <source>
        <dbReference type="Proteomes" id="UP000192578"/>
    </source>
</evidence>
<proteinExistence type="predicted"/>
<dbReference type="OrthoDB" id="10035131at2759"/>
<feature type="transmembrane region" description="Helical" evidence="8">
    <location>
        <begin position="500"/>
        <end position="516"/>
    </location>
</feature>
<feature type="transmembrane region" description="Helical" evidence="8">
    <location>
        <begin position="271"/>
        <end position="292"/>
    </location>
</feature>
<evidence type="ECO:0000256" key="3">
    <source>
        <dbReference type="ARBA" id="ARBA00022692"/>
    </source>
</evidence>
<feature type="domain" description="Amino acid permease/ SLC12A" evidence="9">
    <location>
        <begin position="178"/>
        <end position="416"/>
    </location>
</feature>
<keyword evidence="6 8" id="KW-0472">Membrane</keyword>
<evidence type="ECO:0000256" key="4">
    <source>
        <dbReference type="ARBA" id="ARBA00022970"/>
    </source>
</evidence>
<evidence type="ECO:0000256" key="1">
    <source>
        <dbReference type="ARBA" id="ARBA00004141"/>
    </source>
</evidence>
<dbReference type="Proteomes" id="UP000192578">
    <property type="component" value="Unassembled WGS sequence"/>
</dbReference>
<accession>A0A1W0X5L7</accession>
<comment type="subcellular location">
    <subcellularLocation>
        <location evidence="1">Membrane</location>
        <topology evidence="1">Multi-pass membrane protein</topology>
    </subcellularLocation>
</comment>
<keyword evidence="5 8" id="KW-1133">Transmembrane helix</keyword>
<dbReference type="PROSITE" id="PS00218">
    <property type="entry name" value="AMINO_ACID_PERMEASE_1"/>
    <property type="match status" value="1"/>
</dbReference>
<evidence type="ECO:0000256" key="8">
    <source>
        <dbReference type="SAM" id="Phobius"/>
    </source>
</evidence>